<dbReference type="AlphaFoldDB" id="A0AAE1BBI7"/>
<gene>
    <name evidence="1" type="ORF">RRG08_050053</name>
</gene>
<proteinExistence type="predicted"/>
<comment type="caution">
    <text evidence="1">The sequence shown here is derived from an EMBL/GenBank/DDBJ whole genome shotgun (WGS) entry which is preliminary data.</text>
</comment>
<dbReference type="EMBL" id="JAWDGP010000265">
    <property type="protein sequence ID" value="KAK3802167.1"/>
    <property type="molecule type" value="Genomic_DNA"/>
</dbReference>
<accession>A0AAE1BBI7</accession>
<keyword evidence="2" id="KW-1185">Reference proteome</keyword>
<sequence length="66" mass="7729">MDVHEILRRPFQVSQGMCGSQFFRTLFWKCPSLFTPSWKLEGSSFSGALTSRRIALFWGWERLGKE</sequence>
<reference evidence="1" key="1">
    <citation type="journal article" date="2023" name="G3 (Bethesda)">
        <title>A reference genome for the long-term kleptoplast-retaining sea slug Elysia crispata morphotype clarki.</title>
        <authorList>
            <person name="Eastman K.E."/>
            <person name="Pendleton A.L."/>
            <person name="Shaikh M.A."/>
            <person name="Suttiyut T."/>
            <person name="Ogas R."/>
            <person name="Tomko P."/>
            <person name="Gavelis G."/>
            <person name="Widhalm J.R."/>
            <person name="Wisecaver J.H."/>
        </authorList>
    </citation>
    <scope>NUCLEOTIDE SEQUENCE</scope>
    <source>
        <strain evidence="1">ECLA1</strain>
    </source>
</reference>
<name>A0AAE1BBI7_9GAST</name>
<organism evidence="1 2">
    <name type="scientific">Elysia crispata</name>
    <name type="common">lettuce slug</name>
    <dbReference type="NCBI Taxonomy" id="231223"/>
    <lineage>
        <taxon>Eukaryota</taxon>
        <taxon>Metazoa</taxon>
        <taxon>Spiralia</taxon>
        <taxon>Lophotrochozoa</taxon>
        <taxon>Mollusca</taxon>
        <taxon>Gastropoda</taxon>
        <taxon>Heterobranchia</taxon>
        <taxon>Euthyneura</taxon>
        <taxon>Panpulmonata</taxon>
        <taxon>Sacoglossa</taxon>
        <taxon>Placobranchoidea</taxon>
        <taxon>Plakobranchidae</taxon>
        <taxon>Elysia</taxon>
    </lineage>
</organism>
<evidence type="ECO:0000313" key="1">
    <source>
        <dbReference type="EMBL" id="KAK3802167.1"/>
    </source>
</evidence>
<protein>
    <submittedName>
        <fullName evidence="1">Uncharacterized protein</fullName>
    </submittedName>
</protein>
<dbReference type="Proteomes" id="UP001283361">
    <property type="component" value="Unassembled WGS sequence"/>
</dbReference>
<evidence type="ECO:0000313" key="2">
    <source>
        <dbReference type="Proteomes" id="UP001283361"/>
    </source>
</evidence>